<feature type="compositionally biased region" description="Pro residues" evidence="1">
    <location>
        <begin position="27"/>
        <end position="48"/>
    </location>
</feature>
<protein>
    <submittedName>
        <fullName evidence="3">Tetratricopeptide repeat protein</fullName>
    </submittedName>
</protein>
<dbReference type="InterPro" id="IPR052943">
    <property type="entry name" value="TMTC_O-mannosyl-trnsfr"/>
</dbReference>
<evidence type="ECO:0000256" key="1">
    <source>
        <dbReference type="SAM" id="MobiDB-lite"/>
    </source>
</evidence>
<comment type="caution">
    <text evidence="3">The sequence shown here is derived from an EMBL/GenBank/DDBJ whole genome shotgun (WGS) entry which is preliminary data.</text>
</comment>
<dbReference type="Pfam" id="PF13432">
    <property type="entry name" value="TPR_16"/>
    <property type="match status" value="1"/>
</dbReference>
<name>A0A3N1XWC6_9GAMM</name>
<dbReference type="PANTHER" id="PTHR44809">
    <property type="match status" value="1"/>
</dbReference>
<dbReference type="Gene3D" id="1.25.40.10">
    <property type="entry name" value="Tetratricopeptide repeat domain"/>
    <property type="match status" value="2"/>
</dbReference>
<dbReference type="Proteomes" id="UP000276634">
    <property type="component" value="Unassembled WGS sequence"/>
</dbReference>
<evidence type="ECO:0000256" key="2">
    <source>
        <dbReference type="SAM" id="SignalP"/>
    </source>
</evidence>
<proteinExistence type="predicted"/>
<dbReference type="EMBL" id="RJVI01000003">
    <property type="protein sequence ID" value="ROR29502.1"/>
    <property type="molecule type" value="Genomic_DNA"/>
</dbReference>
<dbReference type="Pfam" id="PF13181">
    <property type="entry name" value="TPR_8"/>
    <property type="match status" value="1"/>
</dbReference>
<feature type="chain" id="PRO_5017949159" evidence="2">
    <location>
        <begin position="30"/>
        <end position="212"/>
    </location>
</feature>
<keyword evidence="4" id="KW-1185">Reference proteome</keyword>
<dbReference type="RefSeq" id="WP_170165121.1">
    <property type="nucleotide sequence ID" value="NZ_RJVI01000003.1"/>
</dbReference>
<keyword evidence="2" id="KW-0732">Signal</keyword>
<dbReference type="AlphaFoldDB" id="A0A3N1XWC6"/>
<dbReference type="PROSITE" id="PS51257">
    <property type="entry name" value="PROKAR_LIPOPROTEIN"/>
    <property type="match status" value="1"/>
</dbReference>
<gene>
    <name evidence="3" type="ORF">EDC57_2172</name>
</gene>
<feature type="region of interest" description="Disordered" evidence="1">
    <location>
        <begin position="25"/>
        <end position="55"/>
    </location>
</feature>
<accession>A0A3N1XWC6</accession>
<sequence length="212" mass="22388">MWTSWIRRPEPLLAAAVLVLAGCAAQPPAPPPAPSPSRPAPEPQPAGPAPQADRAALEAGFAEALARLRAGDDDDARPILEALAARPDAPAGVHLNLALLLRRAGEPQAALAAVERALAAAPRWAPALNLRGVLLREQGRLAEAEKAYRAAIRADRRYALAHHNLGVLEELFLGRPDEALKAYRRYLELAGGDPTVAAWAEALAAHRGGGDR</sequence>
<evidence type="ECO:0000313" key="3">
    <source>
        <dbReference type="EMBL" id="ROR29502.1"/>
    </source>
</evidence>
<reference evidence="3 4" key="1">
    <citation type="submission" date="2018-11" db="EMBL/GenBank/DDBJ databases">
        <title>Genomic Encyclopedia of Type Strains, Phase IV (KMG-IV): sequencing the most valuable type-strain genomes for metagenomic binning, comparative biology and taxonomic classification.</title>
        <authorList>
            <person name="Goeker M."/>
        </authorList>
    </citation>
    <scope>NUCLEOTIDE SEQUENCE [LARGE SCALE GENOMIC DNA]</scope>
    <source>
        <strain evidence="3 4">DSM 100275</strain>
    </source>
</reference>
<organism evidence="3 4">
    <name type="scientific">Inmirania thermothiophila</name>
    <dbReference type="NCBI Taxonomy" id="1750597"/>
    <lineage>
        <taxon>Bacteria</taxon>
        <taxon>Pseudomonadati</taxon>
        <taxon>Pseudomonadota</taxon>
        <taxon>Gammaproteobacteria</taxon>
        <taxon>Chromatiales</taxon>
        <taxon>Ectothiorhodospiraceae</taxon>
        <taxon>Inmirania</taxon>
    </lineage>
</organism>
<feature type="signal peptide" evidence="2">
    <location>
        <begin position="1"/>
        <end position="29"/>
    </location>
</feature>
<evidence type="ECO:0000313" key="4">
    <source>
        <dbReference type="Proteomes" id="UP000276634"/>
    </source>
</evidence>
<dbReference type="InterPro" id="IPR011990">
    <property type="entry name" value="TPR-like_helical_dom_sf"/>
</dbReference>
<dbReference type="InterPro" id="IPR019734">
    <property type="entry name" value="TPR_rpt"/>
</dbReference>
<dbReference type="SMART" id="SM00028">
    <property type="entry name" value="TPR"/>
    <property type="match status" value="3"/>
</dbReference>
<dbReference type="PANTHER" id="PTHR44809:SF1">
    <property type="entry name" value="PROTEIN O-MANNOSYL-TRANSFERASE TMTC1"/>
    <property type="match status" value="1"/>
</dbReference>
<dbReference type="SUPFAM" id="SSF48452">
    <property type="entry name" value="TPR-like"/>
    <property type="match status" value="1"/>
</dbReference>